<gene>
    <name evidence="1" type="ORF">TVAG_048030</name>
</gene>
<organism evidence="1 2">
    <name type="scientific">Trichomonas vaginalis (strain ATCC PRA-98 / G3)</name>
    <dbReference type="NCBI Taxonomy" id="412133"/>
    <lineage>
        <taxon>Eukaryota</taxon>
        <taxon>Metamonada</taxon>
        <taxon>Parabasalia</taxon>
        <taxon>Trichomonadida</taxon>
        <taxon>Trichomonadidae</taxon>
        <taxon>Trichomonas</taxon>
    </lineage>
</organism>
<proteinExistence type="predicted"/>
<evidence type="ECO:0000313" key="1">
    <source>
        <dbReference type="EMBL" id="EAY01948.1"/>
    </source>
</evidence>
<dbReference type="RefSeq" id="XP_001330463.1">
    <property type="nucleotide sequence ID" value="XM_001330428.1"/>
</dbReference>
<dbReference type="InParanoid" id="A2EZI2"/>
<dbReference type="EMBL" id="DS113552">
    <property type="protein sequence ID" value="EAY01948.1"/>
    <property type="molecule type" value="Genomic_DNA"/>
</dbReference>
<reference evidence="1" key="2">
    <citation type="journal article" date="2007" name="Science">
        <title>Draft genome sequence of the sexually transmitted pathogen Trichomonas vaginalis.</title>
        <authorList>
            <person name="Carlton J.M."/>
            <person name="Hirt R.P."/>
            <person name="Silva J.C."/>
            <person name="Delcher A.L."/>
            <person name="Schatz M."/>
            <person name="Zhao Q."/>
            <person name="Wortman J.R."/>
            <person name="Bidwell S.L."/>
            <person name="Alsmark U.C.M."/>
            <person name="Besteiro S."/>
            <person name="Sicheritz-Ponten T."/>
            <person name="Noel C.J."/>
            <person name="Dacks J.B."/>
            <person name="Foster P.G."/>
            <person name="Simillion C."/>
            <person name="Van de Peer Y."/>
            <person name="Miranda-Saavedra D."/>
            <person name="Barton G.J."/>
            <person name="Westrop G.D."/>
            <person name="Mueller S."/>
            <person name="Dessi D."/>
            <person name="Fiori P.L."/>
            <person name="Ren Q."/>
            <person name="Paulsen I."/>
            <person name="Zhang H."/>
            <person name="Bastida-Corcuera F.D."/>
            <person name="Simoes-Barbosa A."/>
            <person name="Brown M.T."/>
            <person name="Hayes R.D."/>
            <person name="Mukherjee M."/>
            <person name="Okumura C.Y."/>
            <person name="Schneider R."/>
            <person name="Smith A.J."/>
            <person name="Vanacova S."/>
            <person name="Villalvazo M."/>
            <person name="Haas B.J."/>
            <person name="Pertea M."/>
            <person name="Feldblyum T.V."/>
            <person name="Utterback T.R."/>
            <person name="Shu C.L."/>
            <person name="Osoegawa K."/>
            <person name="de Jong P.J."/>
            <person name="Hrdy I."/>
            <person name="Horvathova L."/>
            <person name="Zubacova Z."/>
            <person name="Dolezal P."/>
            <person name="Malik S.B."/>
            <person name="Logsdon J.M. Jr."/>
            <person name="Henze K."/>
            <person name="Gupta A."/>
            <person name="Wang C.C."/>
            <person name="Dunne R.L."/>
            <person name="Upcroft J.A."/>
            <person name="Upcroft P."/>
            <person name="White O."/>
            <person name="Salzberg S.L."/>
            <person name="Tang P."/>
            <person name="Chiu C.-H."/>
            <person name="Lee Y.-S."/>
            <person name="Embley T.M."/>
            <person name="Coombs G.H."/>
            <person name="Mottram J.C."/>
            <person name="Tachezy J."/>
            <person name="Fraser-Liggett C.M."/>
            <person name="Johnson P.J."/>
        </authorList>
    </citation>
    <scope>NUCLEOTIDE SEQUENCE [LARGE SCALE GENOMIC DNA]</scope>
    <source>
        <strain evidence="1">G3</strain>
    </source>
</reference>
<name>A2EZI2_TRIV3</name>
<dbReference type="OrthoDB" id="10679554at2759"/>
<dbReference type="AlphaFoldDB" id="A2EZI2"/>
<dbReference type="VEuPathDB" id="TrichDB:TVAGG3_0657580"/>
<dbReference type="VEuPathDB" id="TrichDB:TVAG_048030"/>
<keyword evidence="2" id="KW-1185">Reference proteome</keyword>
<dbReference type="Proteomes" id="UP000001542">
    <property type="component" value="Unassembled WGS sequence"/>
</dbReference>
<accession>A2EZI2</accession>
<evidence type="ECO:0000313" key="2">
    <source>
        <dbReference type="Proteomes" id="UP000001542"/>
    </source>
</evidence>
<dbReference type="KEGG" id="tva:4759778"/>
<sequence>MNEDDSDYNVYLRYKKKKRYNRRKTDKNKQEKVIYQGDESFMNVVHPLEQYCSSEWKKSSPLQMAIMDCIIKKGGSASEKDILDYIREKWDIINKYSKRGSLIELNLRVVRLNCAVKKRGRHLFVHDPNSIDHWMLNTKLRKNSKYANNRANTNQNFEGNNEIIEKKEEIETDSSEHSEESSDLFETIILRFLTDNLLPHTFNEICEQMLQYKNNPGLFSKLPHERRVKAILISFRCNKIITCDTQSKTWILNDI</sequence>
<reference evidence="1" key="1">
    <citation type="submission" date="2006-10" db="EMBL/GenBank/DDBJ databases">
        <authorList>
            <person name="Amadeo P."/>
            <person name="Zhao Q."/>
            <person name="Wortman J."/>
            <person name="Fraser-Liggett C."/>
            <person name="Carlton J."/>
        </authorList>
    </citation>
    <scope>NUCLEOTIDE SEQUENCE</scope>
    <source>
        <strain evidence="1">G3</strain>
    </source>
</reference>
<protein>
    <submittedName>
        <fullName evidence="1">Uncharacterized protein</fullName>
    </submittedName>
</protein>